<comment type="similarity">
    <text evidence="3">Belongs to the ADRM1 family.</text>
</comment>
<dbReference type="GO" id="GO:0061133">
    <property type="term" value="F:endopeptidase activator activity"/>
    <property type="evidence" value="ECO:0007669"/>
    <property type="project" value="TreeGrafter"/>
</dbReference>
<reference evidence="13" key="1">
    <citation type="submission" date="2025-08" db="UniProtKB">
        <authorList>
            <consortium name="RefSeq"/>
        </authorList>
    </citation>
    <scope>IDENTIFICATION</scope>
    <source>
        <strain evidence="13">15085-1641.00</strain>
        <tissue evidence="13">Whole body</tissue>
    </source>
</reference>
<protein>
    <recommendedName>
        <fullName evidence="8">Proteasomal ubiquitin receptor ADRM1 homolog</fullName>
    </recommendedName>
</protein>
<dbReference type="InterPro" id="IPR044867">
    <property type="entry name" value="DEUBAD_dom"/>
</dbReference>
<dbReference type="GO" id="GO:0005737">
    <property type="term" value="C:cytoplasm"/>
    <property type="evidence" value="ECO:0007669"/>
    <property type="project" value="UniProtKB-SubCell"/>
</dbReference>
<dbReference type="GO" id="GO:0070628">
    <property type="term" value="F:proteasome binding"/>
    <property type="evidence" value="ECO:0007669"/>
    <property type="project" value="TreeGrafter"/>
</dbReference>
<dbReference type="PROSITE" id="PS51917">
    <property type="entry name" value="PRU"/>
    <property type="match status" value="1"/>
</dbReference>
<organism evidence="12 13">
    <name type="scientific">Drosophila hydei</name>
    <name type="common">Fruit fly</name>
    <dbReference type="NCBI Taxonomy" id="7224"/>
    <lineage>
        <taxon>Eukaryota</taxon>
        <taxon>Metazoa</taxon>
        <taxon>Ecdysozoa</taxon>
        <taxon>Arthropoda</taxon>
        <taxon>Hexapoda</taxon>
        <taxon>Insecta</taxon>
        <taxon>Pterygota</taxon>
        <taxon>Neoptera</taxon>
        <taxon>Endopterygota</taxon>
        <taxon>Diptera</taxon>
        <taxon>Brachycera</taxon>
        <taxon>Muscomorpha</taxon>
        <taxon>Ephydroidea</taxon>
        <taxon>Drosophilidae</taxon>
        <taxon>Drosophila</taxon>
    </lineage>
</organism>
<evidence type="ECO:0000256" key="7">
    <source>
        <dbReference type="ARBA" id="ARBA00054744"/>
    </source>
</evidence>
<dbReference type="InterPro" id="IPR038633">
    <property type="entry name" value="Rpn13/ADRM1_Pru_sf"/>
</dbReference>
<dbReference type="Gene3D" id="1.10.2020.20">
    <property type="match status" value="1"/>
</dbReference>
<feature type="region of interest" description="Disordered" evidence="9">
    <location>
        <begin position="121"/>
        <end position="142"/>
    </location>
</feature>
<dbReference type="CTD" id="36545"/>
<evidence type="ECO:0000259" key="11">
    <source>
        <dbReference type="PROSITE" id="PS51917"/>
    </source>
</evidence>
<evidence type="ECO:0000256" key="3">
    <source>
        <dbReference type="ARBA" id="ARBA00009216"/>
    </source>
</evidence>
<evidence type="ECO:0000256" key="8">
    <source>
        <dbReference type="ARBA" id="ARBA00070663"/>
    </source>
</evidence>
<evidence type="ECO:0000256" key="2">
    <source>
        <dbReference type="ARBA" id="ARBA00004496"/>
    </source>
</evidence>
<evidence type="ECO:0000256" key="5">
    <source>
        <dbReference type="ARBA" id="ARBA00022942"/>
    </source>
</evidence>
<dbReference type="CDD" id="cd13314">
    <property type="entry name" value="PH_Rpn13"/>
    <property type="match status" value="1"/>
</dbReference>
<name>A0A6J1L178_DROHY</name>
<evidence type="ECO:0000256" key="6">
    <source>
        <dbReference type="ARBA" id="ARBA00023242"/>
    </source>
</evidence>
<keyword evidence="13" id="KW-0675">Receptor</keyword>
<dbReference type="InterPro" id="IPR038108">
    <property type="entry name" value="RPN13_DEUBAD_sf"/>
</dbReference>
<comment type="function">
    <text evidence="7">May function as a proteasomal ubiquitin receptor. May promote the deubiquitinating activity associated with the 26S proteasome.</text>
</comment>
<feature type="compositionally biased region" description="Low complexity" evidence="9">
    <location>
        <begin position="207"/>
        <end position="238"/>
    </location>
</feature>
<feature type="region of interest" description="Disordered" evidence="9">
    <location>
        <begin position="405"/>
        <end position="450"/>
    </location>
</feature>
<dbReference type="InterPro" id="IPR032368">
    <property type="entry name" value="RPN13_DEUBAD"/>
</dbReference>
<dbReference type="InterPro" id="IPR006773">
    <property type="entry name" value="Rpn13/ADRM1"/>
</dbReference>
<dbReference type="PANTHER" id="PTHR12225:SF0">
    <property type="entry name" value="PROTEASOMAL UBIQUITIN RECEPTOR ADRM1"/>
    <property type="match status" value="1"/>
</dbReference>
<feature type="domain" description="DEUBAD" evidence="10">
    <location>
        <begin position="295"/>
        <end position="409"/>
    </location>
</feature>
<gene>
    <name evidence="13" type="primary">LOC111592229</name>
</gene>
<feature type="compositionally biased region" description="Polar residues" evidence="9">
    <location>
        <begin position="195"/>
        <end position="205"/>
    </location>
</feature>
<proteinExistence type="inferred from homology"/>
<dbReference type="Pfam" id="PF16550">
    <property type="entry name" value="RPN13_C"/>
    <property type="match status" value="1"/>
</dbReference>
<dbReference type="AlphaFoldDB" id="A0A6J1L178"/>
<evidence type="ECO:0000259" key="10">
    <source>
        <dbReference type="PROSITE" id="PS51916"/>
    </source>
</evidence>
<keyword evidence="12" id="KW-1185">Reference proteome</keyword>
<keyword evidence="6" id="KW-0539">Nucleus</keyword>
<evidence type="ECO:0000256" key="9">
    <source>
        <dbReference type="SAM" id="MobiDB-lite"/>
    </source>
</evidence>
<dbReference type="PROSITE" id="PS51916">
    <property type="entry name" value="DEUBAD"/>
    <property type="match status" value="1"/>
</dbReference>
<evidence type="ECO:0000256" key="1">
    <source>
        <dbReference type="ARBA" id="ARBA00004123"/>
    </source>
</evidence>
<evidence type="ECO:0000313" key="12">
    <source>
        <dbReference type="Proteomes" id="UP000504633"/>
    </source>
</evidence>
<keyword evidence="4" id="KW-0963">Cytoplasm</keyword>
<dbReference type="GO" id="GO:0005634">
    <property type="term" value="C:nucleus"/>
    <property type="evidence" value="ECO:0007669"/>
    <property type="project" value="UniProtKB-SubCell"/>
</dbReference>
<dbReference type="FunFam" id="2.30.29.70:FF:000001">
    <property type="entry name" value="Proteasomal ubiquitin receptor ADRM1"/>
    <property type="match status" value="1"/>
</dbReference>
<dbReference type="GO" id="GO:0008541">
    <property type="term" value="C:proteasome regulatory particle, lid subcomplex"/>
    <property type="evidence" value="ECO:0007669"/>
    <property type="project" value="TreeGrafter"/>
</dbReference>
<dbReference type="GeneID" id="111592229"/>
<dbReference type="Pfam" id="PF04683">
    <property type="entry name" value="Rpn13_ADRM1_Pru"/>
    <property type="match status" value="1"/>
</dbReference>
<dbReference type="FunFam" id="1.10.2020.20:FF:000003">
    <property type="entry name" value="Proteasomal ubiquitin receptor ADRM1 homolog"/>
    <property type="match status" value="1"/>
</dbReference>
<dbReference type="Proteomes" id="UP000504633">
    <property type="component" value="Unplaced"/>
</dbReference>
<feature type="region of interest" description="Disordered" evidence="9">
    <location>
        <begin position="169"/>
        <end position="245"/>
    </location>
</feature>
<keyword evidence="5" id="KW-0647">Proteasome</keyword>
<dbReference type="PANTHER" id="PTHR12225">
    <property type="entry name" value="ADHESION REGULATING MOLECULE 1 110 KDA CELL MEMBRANE GLYCOPROTEIN"/>
    <property type="match status" value="1"/>
</dbReference>
<dbReference type="Gene3D" id="2.30.29.70">
    <property type="entry name" value="Proteasomal ubiquitin receptor Rpn13/ADRM1"/>
    <property type="match status" value="1"/>
</dbReference>
<dbReference type="OrthoDB" id="340431at2759"/>
<evidence type="ECO:0000313" key="13">
    <source>
        <dbReference type="RefSeq" id="XP_023160080.2"/>
    </source>
</evidence>
<dbReference type="InterPro" id="IPR044868">
    <property type="entry name" value="Rpn13/ADRM1_Pru"/>
</dbReference>
<dbReference type="RefSeq" id="XP_023160080.2">
    <property type="nucleotide sequence ID" value="XM_023304312.2"/>
</dbReference>
<comment type="subcellular location">
    <subcellularLocation>
        <location evidence="2">Cytoplasm</location>
    </subcellularLocation>
    <subcellularLocation>
        <location evidence="1">Nucleus</location>
    </subcellularLocation>
</comment>
<feature type="domain" description="Pru" evidence="11">
    <location>
        <begin position="11"/>
        <end position="124"/>
    </location>
</feature>
<evidence type="ECO:0000256" key="4">
    <source>
        <dbReference type="ARBA" id="ARBA00022490"/>
    </source>
</evidence>
<sequence length="450" mass="47234">MFGRQSGLGSSNSSNLVEFRAGRMNMVGKMVHPDARKGLVYMTQSDDGLMHFCWKDRTSGKIEDDLIVFPDDFEYKRVDQCKSGRVYVLKFKSSSRRIFFWMQEPKTDKDDEHCRRINELLNNPPSAHQRGGGGSGSEGTDLQYMLNNMSQQQLMQLFGGVGQMGGLSSLLGQMNSRTPSSRNAASSGGGSSAALQTPENVNVPRTVSVPSKPSKSSGNRSSSSGGGSNAANSQSDAAGGTGGGSGGGVVGGSLAVDADGSGKKNATNATTAATASGAYANPFQAYLSNLSPEHGAGRSLNIDLSTALSGAEAINQLIADPERVKSLIVHLPESEDADEDRKQQIKDHISSPQFQQALAQFSNALQSAQLGPVVKQFELSHDAVAAAYSGNLEEFVRALEKSLPAGATMAADDTTPTSASKDTPVAEKKNDAEESAAAAAASADKPDEKK</sequence>
<accession>A0A6J1L178</accession>